<evidence type="ECO:0000256" key="6">
    <source>
        <dbReference type="ARBA" id="ARBA00023136"/>
    </source>
</evidence>
<dbReference type="EMBL" id="CP091507">
    <property type="protein sequence ID" value="UOO80380.1"/>
    <property type="molecule type" value="Genomic_DNA"/>
</dbReference>
<dbReference type="AlphaFoldDB" id="A0AAE9GYW0"/>
<evidence type="ECO:0000313" key="9">
    <source>
        <dbReference type="EMBL" id="TCO98849.1"/>
    </source>
</evidence>
<dbReference type="PANTHER" id="PTHR30336:SF0">
    <property type="entry name" value="PROTEIN SANA"/>
    <property type="match status" value="1"/>
</dbReference>
<reference evidence="10" key="2">
    <citation type="submission" date="2021-12" db="EMBL/GenBank/DDBJ databases">
        <authorList>
            <person name="Veyrier F.J."/>
        </authorList>
    </citation>
    <scope>NUCLEOTIDE SEQUENCE</scope>
    <source>
        <strain evidence="10">1258/02</strain>
    </source>
</reference>
<feature type="domain" description="DUF218" evidence="8">
    <location>
        <begin position="42"/>
        <end position="169"/>
    </location>
</feature>
<keyword evidence="2" id="KW-1003">Cell membrane</keyword>
<keyword evidence="4" id="KW-0812">Transmembrane</keyword>
<name>A0AAE9GYW0_9NEIS</name>
<evidence type="ECO:0000313" key="11">
    <source>
        <dbReference type="Proteomes" id="UP000294721"/>
    </source>
</evidence>
<keyword evidence="6" id="KW-0472">Membrane</keyword>
<evidence type="ECO:0000313" key="12">
    <source>
        <dbReference type="Proteomes" id="UP000829756"/>
    </source>
</evidence>
<dbReference type="GO" id="GO:0005886">
    <property type="term" value="C:plasma membrane"/>
    <property type="evidence" value="ECO:0007669"/>
    <property type="project" value="UniProtKB-SubCell"/>
</dbReference>
<evidence type="ECO:0000256" key="4">
    <source>
        <dbReference type="ARBA" id="ARBA00022692"/>
    </source>
</evidence>
<dbReference type="InterPro" id="IPR003848">
    <property type="entry name" value="DUF218"/>
</dbReference>
<dbReference type="CDD" id="cd06259">
    <property type="entry name" value="YdcF-like"/>
    <property type="match status" value="1"/>
</dbReference>
<comment type="subcellular location">
    <subcellularLocation>
        <location evidence="1">Cell inner membrane</location>
        <topology evidence="1">Single-pass membrane protein</topology>
    </subcellularLocation>
</comment>
<reference evidence="9 11" key="1">
    <citation type="submission" date="2019-03" db="EMBL/GenBank/DDBJ databases">
        <title>Genomic Encyclopedia of Type Strains, Phase IV (KMG-IV): sequencing the most valuable type-strain genomes for metagenomic binning, comparative biology and taxonomic classification.</title>
        <authorList>
            <person name="Goeker M."/>
        </authorList>
    </citation>
    <scope>NUCLEOTIDE SEQUENCE [LARGE SCALE GENOMIC DNA]</scope>
    <source>
        <strain evidence="9 11">DSM 17474</strain>
    </source>
</reference>
<dbReference type="KEGG" id="usu:LVJ78_05105"/>
<dbReference type="EMBL" id="SLXE01000044">
    <property type="protein sequence ID" value="TCO98849.1"/>
    <property type="molecule type" value="Genomic_DNA"/>
</dbReference>
<evidence type="ECO:0000313" key="10">
    <source>
        <dbReference type="EMBL" id="UOO80380.1"/>
    </source>
</evidence>
<dbReference type="RefSeq" id="WP_132954814.1">
    <property type="nucleotide sequence ID" value="NZ_CP091507.1"/>
</dbReference>
<evidence type="ECO:0000256" key="5">
    <source>
        <dbReference type="ARBA" id="ARBA00022989"/>
    </source>
</evidence>
<dbReference type="Pfam" id="PF02698">
    <property type="entry name" value="DUF218"/>
    <property type="match status" value="1"/>
</dbReference>
<dbReference type="PANTHER" id="PTHR30336">
    <property type="entry name" value="INNER MEMBRANE PROTEIN, PROBABLE PERMEASE"/>
    <property type="match status" value="1"/>
</dbReference>
<evidence type="ECO:0000256" key="2">
    <source>
        <dbReference type="ARBA" id="ARBA00022475"/>
    </source>
</evidence>
<gene>
    <name evidence="9" type="ORF">EV680_1442</name>
    <name evidence="10" type="ORF">LVJ78_05105</name>
</gene>
<dbReference type="Proteomes" id="UP000829756">
    <property type="component" value="Chromosome"/>
</dbReference>
<reference evidence="10" key="3">
    <citation type="journal article" date="2022" name="Res Sq">
        <title>Evolution of multicellular longitudinally dividing oral cavity symbionts (Neisseriaceae).</title>
        <authorList>
            <person name="Nyongesa S."/>
            <person name="Weber P."/>
            <person name="Bernet E."/>
            <person name="Pullido F."/>
            <person name="Nieckarz M."/>
            <person name="Delaby M."/>
            <person name="Nieves C."/>
            <person name="Viehboeck T."/>
            <person name="Krause N."/>
            <person name="Rivera-Millot A."/>
            <person name="Nakamura A."/>
            <person name="Vischer N."/>
            <person name="VanNieuwenhze M."/>
            <person name="Brun Y."/>
            <person name="Cava F."/>
            <person name="Bulgheresi S."/>
            <person name="Veyrier F."/>
        </authorList>
    </citation>
    <scope>NUCLEOTIDE SEQUENCE</scope>
    <source>
        <strain evidence="10">1258/02</strain>
    </source>
</reference>
<accession>A0AAE9GYW0</accession>
<dbReference type="Proteomes" id="UP000294721">
    <property type="component" value="Unassembled WGS sequence"/>
</dbReference>
<evidence type="ECO:0000256" key="7">
    <source>
        <dbReference type="ARBA" id="ARBA00037355"/>
    </source>
</evidence>
<dbReference type="InterPro" id="IPR051599">
    <property type="entry name" value="Cell_Envelope_Assoc"/>
</dbReference>
<evidence type="ECO:0000256" key="1">
    <source>
        <dbReference type="ARBA" id="ARBA00004377"/>
    </source>
</evidence>
<protein>
    <submittedName>
        <fullName evidence="9">SanA protein</fullName>
    </submittedName>
    <submittedName>
        <fullName evidence="10">YdcF family protein</fullName>
    </submittedName>
</protein>
<proteinExistence type="predicted"/>
<sequence>MLIFLILLAGALIAADLYVLLRARARSHADAAHTPTADFGLILGTAKYVGSGGLNRYYQYRIDAAVALWQAGKVRQFVVSGSGLDNTPSETVCMQADLVAAGIPETAVWQDPAGLRTLDSILRYRQSFPQHSVCIISQPFHNQRALMQAQACGLNAVAYNARIIGVHAGWKVHLRERFARLRMWYDLLRRARPAHSTAQVPIRQYPTRHGM</sequence>
<organism evidence="10 12">
    <name type="scientific">Uruburuella suis</name>
    <dbReference type="NCBI Taxonomy" id="252130"/>
    <lineage>
        <taxon>Bacteria</taxon>
        <taxon>Pseudomonadati</taxon>
        <taxon>Pseudomonadota</taxon>
        <taxon>Betaproteobacteria</taxon>
        <taxon>Neisseriales</taxon>
        <taxon>Neisseriaceae</taxon>
        <taxon>Uruburuella</taxon>
    </lineage>
</organism>
<comment type="function">
    <text evidence="7">Participates in the barrier function of the cell envelope.</text>
</comment>
<keyword evidence="3" id="KW-0997">Cell inner membrane</keyword>
<evidence type="ECO:0000256" key="3">
    <source>
        <dbReference type="ARBA" id="ARBA00022519"/>
    </source>
</evidence>
<evidence type="ECO:0000259" key="8">
    <source>
        <dbReference type="Pfam" id="PF02698"/>
    </source>
</evidence>
<keyword evidence="5" id="KW-1133">Transmembrane helix</keyword>
<keyword evidence="11" id="KW-1185">Reference proteome</keyword>